<feature type="domain" description="AB hydrolase-1" evidence="3">
    <location>
        <begin position="51"/>
        <end position="168"/>
    </location>
</feature>
<dbReference type="SUPFAM" id="SSF53474">
    <property type="entry name" value="alpha/beta-Hydrolases"/>
    <property type="match status" value="1"/>
</dbReference>
<evidence type="ECO:0000256" key="1">
    <source>
        <dbReference type="ARBA" id="ARBA00022801"/>
    </source>
</evidence>
<dbReference type="Proteomes" id="UP001597641">
    <property type="component" value="Unassembled WGS sequence"/>
</dbReference>
<comment type="caution">
    <text evidence="4">The sequence shown here is derived from an EMBL/GenBank/DDBJ whole genome shotgun (WGS) entry which is preliminary data.</text>
</comment>
<dbReference type="InterPro" id="IPR050266">
    <property type="entry name" value="AB_hydrolase_sf"/>
</dbReference>
<keyword evidence="2" id="KW-0732">Signal</keyword>
<evidence type="ECO:0000259" key="3">
    <source>
        <dbReference type="Pfam" id="PF00561"/>
    </source>
</evidence>
<feature type="chain" id="PRO_5047423805" evidence="2">
    <location>
        <begin position="25"/>
        <end position="296"/>
    </location>
</feature>
<dbReference type="PANTHER" id="PTHR43798:SF31">
    <property type="entry name" value="AB HYDROLASE SUPERFAMILY PROTEIN YCLE"/>
    <property type="match status" value="1"/>
</dbReference>
<evidence type="ECO:0000256" key="2">
    <source>
        <dbReference type="SAM" id="SignalP"/>
    </source>
</evidence>
<dbReference type="Gene3D" id="3.40.50.1820">
    <property type="entry name" value="alpha/beta hydrolase"/>
    <property type="match status" value="1"/>
</dbReference>
<dbReference type="InterPro" id="IPR029058">
    <property type="entry name" value="AB_hydrolase_fold"/>
</dbReference>
<proteinExistence type="predicted"/>
<gene>
    <name evidence="4" type="ORF">ACFS7Z_25900</name>
</gene>
<keyword evidence="5" id="KW-1185">Reference proteome</keyword>
<evidence type="ECO:0000313" key="4">
    <source>
        <dbReference type="EMBL" id="MFD3003816.1"/>
    </source>
</evidence>
<name>A0ABW6C319_9BACT</name>
<reference evidence="5" key="1">
    <citation type="journal article" date="2019" name="Int. J. Syst. Evol. Microbiol.">
        <title>The Global Catalogue of Microorganisms (GCM) 10K type strain sequencing project: providing services to taxonomists for standard genome sequencing and annotation.</title>
        <authorList>
            <consortium name="The Broad Institute Genomics Platform"/>
            <consortium name="The Broad Institute Genome Sequencing Center for Infectious Disease"/>
            <person name="Wu L."/>
            <person name="Ma J."/>
        </authorList>
    </citation>
    <scope>NUCLEOTIDE SEQUENCE [LARGE SCALE GENOMIC DNA]</scope>
    <source>
        <strain evidence="5">KCTC 23984</strain>
    </source>
</reference>
<protein>
    <submittedName>
        <fullName evidence="4">Alpha/beta fold hydrolase</fullName>
    </submittedName>
</protein>
<dbReference type="PANTHER" id="PTHR43798">
    <property type="entry name" value="MONOACYLGLYCEROL LIPASE"/>
    <property type="match status" value="1"/>
</dbReference>
<organism evidence="4 5">
    <name type="scientific">Pontibacter toksunensis</name>
    <dbReference type="NCBI Taxonomy" id="1332631"/>
    <lineage>
        <taxon>Bacteria</taxon>
        <taxon>Pseudomonadati</taxon>
        <taxon>Bacteroidota</taxon>
        <taxon>Cytophagia</taxon>
        <taxon>Cytophagales</taxon>
        <taxon>Hymenobacteraceae</taxon>
        <taxon>Pontibacter</taxon>
    </lineage>
</organism>
<keyword evidence="1 4" id="KW-0378">Hydrolase</keyword>
<dbReference type="EMBL" id="JBHUOX010000044">
    <property type="protein sequence ID" value="MFD3003816.1"/>
    <property type="molecule type" value="Genomic_DNA"/>
</dbReference>
<accession>A0ABW6C319</accession>
<dbReference type="RefSeq" id="WP_377491942.1">
    <property type="nucleotide sequence ID" value="NZ_JBHUOX010000044.1"/>
</dbReference>
<sequence>MKSIIHFLSVVLFLFLCQTHPTLGQTNQRKQYVRVSPGVELYYVEAGSGTPIIFIPGSFGTTNFFQKQIAYFSKNYRAITYDPRGQGQSSKTLENNNYLQHGADLKTFMDSLKLKDVILVAHSWGSLAVYAYLRTCGIDNIKAIVFVDASPKVIVEQDGEWGQVKSFNDMRIFYNGMGYDRLNATKAFIEPMFTKPLTATETNWFVEEMLKTPTHVALLLDYDGTMADFTKEARMIDEKIPVLHVLSDKLGWTEEGKDWLKKNAPHAKVTAFGLHFMLWEFPDRFNTAVNTFLAED</sequence>
<feature type="signal peptide" evidence="2">
    <location>
        <begin position="1"/>
        <end position="24"/>
    </location>
</feature>
<dbReference type="GO" id="GO:0016787">
    <property type="term" value="F:hydrolase activity"/>
    <property type="evidence" value="ECO:0007669"/>
    <property type="project" value="UniProtKB-KW"/>
</dbReference>
<dbReference type="InterPro" id="IPR000073">
    <property type="entry name" value="AB_hydrolase_1"/>
</dbReference>
<dbReference type="Pfam" id="PF00561">
    <property type="entry name" value="Abhydrolase_1"/>
    <property type="match status" value="1"/>
</dbReference>
<evidence type="ECO:0000313" key="5">
    <source>
        <dbReference type="Proteomes" id="UP001597641"/>
    </source>
</evidence>